<protein>
    <submittedName>
        <fullName evidence="1">Uncharacterized protein</fullName>
    </submittedName>
</protein>
<name>A0A3M6VMZ3_9STRA</name>
<comment type="caution">
    <text evidence="1">The sequence shown here is derived from an EMBL/GenBank/DDBJ whole genome shotgun (WGS) entry which is preliminary data.</text>
</comment>
<dbReference type="EMBL" id="QKXF01000731">
    <property type="protein sequence ID" value="RQM09327.1"/>
    <property type="molecule type" value="Genomic_DNA"/>
</dbReference>
<accession>A0A3M6VMZ3</accession>
<sequence>MPYNKVDLSAVSGMGCLRQVGATASPLHNFLHETALSDQAKVRSSSFSGIISLAIAELVMSLHRRALDCGVSCRGDQARAQLAPVTLPGPGWGTSLLGIKRIG</sequence>
<reference evidence="3 4" key="1">
    <citation type="submission" date="2018-06" db="EMBL/GenBank/DDBJ databases">
        <title>Comparative genomics of downy mildews reveals potential adaptations to biotrophy.</title>
        <authorList>
            <person name="Fletcher K."/>
            <person name="Klosterman S.J."/>
            <person name="Derevnina L."/>
            <person name="Martin F."/>
            <person name="Koike S."/>
            <person name="Reyes Chin-Wo S."/>
            <person name="Mou B."/>
            <person name="Michelmore R."/>
        </authorList>
    </citation>
    <scope>NUCLEOTIDE SEQUENCE [LARGE SCALE GENOMIC DNA]</scope>
    <source>
        <strain evidence="2 4">R13</strain>
        <strain evidence="1 3">R14</strain>
    </source>
</reference>
<dbReference type="EMBL" id="QLLG01000136">
    <property type="protein sequence ID" value="RMX68089.1"/>
    <property type="molecule type" value="Genomic_DNA"/>
</dbReference>
<dbReference type="Proteomes" id="UP000282087">
    <property type="component" value="Unassembled WGS sequence"/>
</dbReference>
<dbReference type="VEuPathDB" id="FungiDB:DD237_007835"/>
<keyword evidence="3" id="KW-1185">Reference proteome</keyword>
<dbReference type="AlphaFoldDB" id="A0A3M6VMZ3"/>
<gene>
    <name evidence="2" type="ORF">DD237_007835</name>
    <name evidence="1" type="ORF">DD238_008306</name>
</gene>
<evidence type="ECO:0000313" key="3">
    <source>
        <dbReference type="Proteomes" id="UP000282087"/>
    </source>
</evidence>
<dbReference type="Proteomes" id="UP000286097">
    <property type="component" value="Unassembled WGS sequence"/>
</dbReference>
<proteinExistence type="predicted"/>
<evidence type="ECO:0000313" key="1">
    <source>
        <dbReference type="EMBL" id="RMX68089.1"/>
    </source>
</evidence>
<evidence type="ECO:0000313" key="4">
    <source>
        <dbReference type="Proteomes" id="UP000286097"/>
    </source>
</evidence>
<organism evidence="1 3">
    <name type="scientific">Peronospora effusa</name>
    <dbReference type="NCBI Taxonomy" id="542832"/>
    <lineage>
        <taxon>Eukaryota</taxon>
        <taxon>Sar</taxon>
        <taxon>Stramenopiles</taxon>
        <taxon>Oomycota</taxon>
        <taxon>Peronosporomycetes</taxon>
        <taxon>Peronosporales</taxon>
        <taxon>Peronosporaceae</taxon>
        <taxon>Peronospora</taxon>
    </lineage>
</organism>
<evidence type="ECO:0000313" key="2">
    <source>
        <dbReference type="EMBL" id="RQM09327.1"/>
    </source>
</evidence>